<dbReference type="RefSeq" id="WP_204004287.1">
    <property type="nucleotide sequence ID" value="NZ_BOPB01000035.1"/>
</dbReference>
<evidence type="ECO:0000313" key="2">
    <source>
        <dbReference type="EMBL" id="GIJ24535.1"/>
    </source>
</evidence>
<keyword evidence="1" id="KW-0175">Coiled coil</keyword>
<accession>A0ABQ4J2Z0</accession>
<protein>
    <submittedName>
        <fullName evidence="2">Uncharacterized protein</fullName>
    </submittedName>
</protein>
<evidence type="ECO:0000313" key="3">
    <source>
        <dbReference type="Proteomes" id="UP000643165"/>
    </source>
</evidence>
<name>A0ABQ4J2Z0_9ACTN</name>
<dbReference type="EMBL" id="BOPB01000035">
    <property type="protein sequence ID" value="GIJ24535.1"/>
    <property type="molecule type" value="Genomic_DNA"/>
</dbReference>
<feature type="coiled-coil region" evidence="1">
    <location>
        <begin position="91"/>
        <end position="118"/>
    </location>
</feature>
<keyword evidence="3" id="KW-1185">Reference proteome</keyword>
<sequence>MELLLPILYSPTPAVEDSGSEDEIVRLVRETQREDWTSLRLADEASEKYRTAVHQLAARLVEVMAAETAKPLPELRNDEGEEGESGFLDDVAEAEENVESWQAILSDLSEELQKIQVTTVNSTERLHQSDKRGGGARGRLAVLKHFADSIATPSQRISELGHEFARSVIASDPGVRQLVLRSKAEALTPKSKEQAESLAATITKLASMSQRMADGVEEFLRQLSKGDGLSRVTRTPLGQLRMGMSALTDANAVISEWGRLARQTP</sequence>
<reference evidence="2 3" key="1">
    <citation type="submission" date="2021-01" db="EMBL/GenBank/DDBJ databases">
        <title>Whole genome shotgun sequence of Verrucosispora lutea NBRC 106530.</title>
        <authorList>
            <person name="Komaki H."/>
            <person name="Tamura T."/>
        </authorList>
    </citation>
    <scope>NUCLEOTIDE SEQUENCE [LARGE SCALE GENOMIC DNA]</scope>
    <source>
        <strain evidence="2 3">NBRC 106530</strain>
    </source>
</reference>
<gene>
    <name evidence="2" type="ORF">Vlu01_51590</name>
</gene>
<organism evidence="2 3">
    <name type="scientific">Micromonospora lutea</name>
    <dbReference type="NCBI Taxonomy" id="419825"/>
    <lineage>
        <taxon>Bacteria</taxon>
        <taxon>Bacillati</taxon>
        <taxon>Actinomycetota</taxon>
        <taxon>Actinomycetes</taxon>
        <taxon>Micromonosporales</taxon>
        <taxon>Micromonosporaceae</taxon>
        <taxon>Micromonospora</taxon>
    </lineage>
</organism>
<comment type="caution">
    <text evidence="2">The sequence shown here is derived from an EMBL/GenBank/DDBJ whole genome shotgun (WGS) entry which is preliminary data.</text>
</comment>
<evidence type="ECO:0000256" key="1">
    <source>
        <dbReference type="SAM" id="Coils"/>
    </source>
</evidence>
<proteinExistence type="predicted"/>
<dbReference type="Proteomes" id="UP000643165">
    <property type="component" value="Unassembled WGS sequence"/>
</dbReference>